<dbReference type="Pfam" id="PF00271">
    <property type="entry name" value="Helicase_C"/>
    <property type="match status" value="1"/>
</dbReference>
<dbReference type="InterPro" id="IPR014001">
    <property type="entry name" value="Helicase_ATP-bd"/>
</dbReference>
<dbReference type="PROSITE" id="PS51194">
    <property type="entry name" value="HELICASE_CTER"/>
    <property type="match status" value="1"/>
</dbReference>
<evidence type="ECO:0000313" key="10">
    <source>
        <dbReference type="Proteomes" id="UP001189429"/>
    </source>
</evidence>
<feature type="domain" description="Helicase ATP-binding" evidence="7">
    <location>
        <begin position="22"/>
        <end position="183"/>
    </location>
</feature>
<dbReference type="Pfam" id="PF00270">
    <property type="entry name" value="DEAD"/>
    <property type="match status" value="1"/>
</dbReference>
<name>A0ABN9R8M0_9DINO</name>
<evidence type="ECO:0000256" key="1">
    <source>
        <dbReference type="ARBA" id="ARBA00012552"/>
    </source>
</evidence>
<keyword evidence="3 6" id="KW-0378">Hydrolase</keyword>
<reference evidence="9" key="1">
    <citation type="submission" date="2023-10" db="EMBL/GenBank/DDBJ databases">
        <authorList>
            <person name="Chen Y."/>
            <person name="Shah S."/>
            <person name="Dougan E. K."/>
            <person name="Thang M."/>
            <person name="Chan C."/>
        </authorList>
    </citation>
    <scope>NUCLEOTIDE SEQUENCE [LARGE SCALE GENOMIC DNA]</scope>
</reference>
<protein>
    <recommendedName>
        <fullName evidence="1">RNA helicase</fullName>
        <ecNumber evidence="1">3.6.4.13</ecNumber>
    </recommendedName>
</protein>
<comment type="caution">
    <text evidence="9">The sequence shown here is derived from an EMBL/GenBank/DDBJ whole genome shotgun (WGS) entry which is preliminary data.</text>
</comment>
<dbReference type="InterPro" id="IPR001650">
    <property type="entry name" value="Helicase_C-like"/>
</dbReference>
<dbReference type="PROSITE" id="PS00039">
    <property type="entry name" value="DEAD_ATP_HELICASE"/>
    <property type="match status" value="1"/>
</dbReference>
<dbReference type="SUPFAM" id="SSF52540">
    <property type="entry name" value="P-loop containing nucleoside triphosphate hydrolases"/>
    <property type="match status" value="1"/>
</dbReference>
<dbReference type="Gene3D" id="3.40.50.300">
    <property type="entry name" value="P-loop containing nucleotide triphosphate hydrolases"/>
    <property type="match status" value="2"/>
</dbReference>
<dbReference type="EMBL" id="CAUYUJ010005636">
    <property type="protein sequence ID" value="CAK0814418.1"/>
    <property type="molecule type" value="Genomic_DNA"/>
</dbReference>
<dbReference type="EC" id="3.6.4.13" evidence="1"/>
<dbReference type="SMART" id="SM00490">
    <property type="entry name" value="HELICc"/>
    <property type="match status" value="1"/>
</dbReference>
<keyword evidence="5 6" id="KW-0067">ATP-binding</keyword>
<dbReference type="SMART" id="SM00487">
    <property type="entry name" value="DEXDc"/>
    <property type="match status" value="1"/>
</dbReference>
<evidence type="ECO:0000256" key="2">
    <source>
        <dbReference type="ARBA" id="ARBA00022741"/>
    </source>
</evidence>
<evidence type="ECO:0000259" key="8">
    <source>
        <dbReference type="PROSITE" id="PS51194"/>
    </source>
</evidence>
<keyword evidence="2 6" id="KW-0547">Nucleotide-binding</keyword>
<feature type="domain" description="Helicase C-terminal" evidence="8">
    <location>
        <begin position="220"/>
        <end position="370"/>
    </location>
</feature>
<sequence>MVCLQVPRHIDTTQRTLTGYPPPGSGKTLAYLLPMMVHIMAQEELKANEGPVGVVLCPTRELALQIDTVAKEYIGPSGLRSTCIYGGARVQEQGWALREKNDIVVATPGRFIQLLNEGWTNLNRVTYVVLDEADEMLSQGFGGQIRLILSQVRPDRQMLMFSATWPEEVQHLAAEHCTNTSANGGLGAVTVRVGGDRLAACRTIQQTVLVLGQNVDKFDKLREAIVRSRSHKQGSAQKCLIFCRTKAIVDELVVQLEASQIEALGIHSDKTQQQRMWVLQKFRDGDCSCLVCTNILGRGHDIPQVKFVINYDAPDDIESYVHRIGRSGRAGETGFAMTFLTERDAKLAAPLVQVLNRTSQKVPVKLEELAAGAGQNFGWTAVQDNGAYGNAGRGDGVAAGSW</sequence>
<dbReference type="Proteomes" id="UP001189429">
    <property type="component" value="Unassembled WGS sequence"/>
</dbReference>
<dbReference type="InterPro" id="IPR000629">
    <property type="entry name" value="RNA-helicase_DEAD-box_CS"/>
</dbReference>
<keyword evidence="4 6" id="KW-0347">Helicase</keyword>
<proteinExistence type="inferred from homology"/>
<dbReference type="InterPro" id="IPR011545">
    <property type="entry name" value="DEAD/DEAH_box_helicase_dom"/>
</dbReference>
<dbReference type="PANTHER" id="PTHR47958">
    <property type="entry name" value="ATP-DEPENDENT RNA HELICASE DBP3"/>
    <property type="match status" value="1"/>
</dbReference>
<dbReference type="InterPro" id="IPR027417">
    <property type="entry name" value="P-loop_NTPase"/>
</dbReference>
<evidence type="ECO:0000259" key="7">
    <source>
        <dbReference type="PROSITE" id="PS51192"/>
    </source>
</evidence>
<keyword evidence="10" id="KW-1185">Reference proteome</keyword>
<evidence type="ECO:0000256" key="6">
    <source>
        <dbReference type="RuleBase" id="RU000492"/>
    </source>
</evidence>
<accession>A0ABN9R8M0</accession>
<dbReference type="CDD" id="cd18787">
    <property type="entry name" value="SF2_C_DEAD"/>
    <property type="match status" value="1"/>
</dbReference>
<evidence type="ECO:0000313" key="9">
    <source>
        <dbReference type="EMBL" id="CAK0814418.1"/>
    </source>
</evidence>
<organism evidence="9 10">
    <name type="scientific">Prorocentrum cordatum</name>
    <dbReference type="NCBI Taxonomy" id="2364126"/>
    <lineage>
        <taxon>Eukaryota</taxon>
        <taxon>Sar</taxon>
        <taxon>Alveolata</taxon>
        <taxon>Dinophyceae</taxon>
        <taxon>Prorocentrales</taxon>
        <taxon>Prorocentraceae</taxon>
        <taxon>Prorocentrum</taxon>
    </lineage>
</organism>
<dbReference type="PROSITE" id="PS51192">
    <property type="entry name" value="HELICASE_ATP_BIND_1"/>
    <property type="match status" value="1"/>
</dbReference>
<evidence type="ECO:0000256" key="4">
    <source>
        <dbReference type="ARBA" id="ARBA00022806"/>
    </source>
</evidence>
<evidence type="ECO:0000256" key="5">
    <source>
        <dbReference type="ARBA" id="ARBA00022840"/>
    </source>
</evidence>
<gene>
    <name evidence="9" type="ORF">PCOR1329_LOCUS18023</name>
</gene>
<evidence type="ECO:0000256" key="3">
    <source>
        <dbReference type="ARBA" id="ARBA00022801"/>
    </source>
</evidence>
<comment type="similarity">
    <text evidence="6">Belongs to the DEAD box helicase family.</text>
</comment>